<comment type="caution">
    <text evidence="10">The sequence shown here is derived from an EMBL/GenBank/DDBJ whole genome shotgun (WGS) entry which is preliminary data.</text>
</comment>
<evidence type="ECO:0000313" key="11">
    <source>
        <dbReference type="Proteomes" id="UP000619545"/>
    </source>
</evidence>
<evidence type="ECO:0000256" key="2">
    <source>
        <dbReference type="ARBA" id="ARBA00008896"/>
    </source>
</evidence>
<dbReference type="RefSeq" id="WP_011019848.1">
    <property type="nucleotide sequence ID" value="NZ_DUJS01000004.1"/>
</dbReference>
<sequence length="309" mass="34690">MSSFANRDVISVRDFTRKELEELLSHAEEMERVYERGGDDRLSGKILATLFFSPSTRTRLSFESAMHRLGGDVISLGGKEAASTAKGENLADTVRTVEHYCDVIVLRHPKEGAARLAAELTDVPVINAGDGANQHPTQTFLDLYTIMKEKGRIGGLRIGLLGDLKYGRTVHSLAYALALFGAKIHLISPEELRMPSHILEELEQIGAEVEEHRDLEEILPDLDVLYVTRIQREMFPDPEEFERVKGSYKVTRELIEEHARSDLVILHPLPRVDEIEPDVDELPQARYFDQVRNGVIVRMALLDLILGGG</sequence>
<comment type="function">
    <text evidence="5 7">Catalyzes the condensation of carbamoyl phosphate and aspartate to form carbamoyl aspartate and inorganic phosphate, the committed step in the de novo pyrimidine nucleotide biosynthesis pathway.</text>
</comment>
<reference evidence="10" key="1">
    <citation type="journal article" date="2020" name="bioRxiv">
        <title>A rank-normalized archaeal taxonomy based on genome phylogeny resolves widespread incomplete and uneven classifications.</title>
        <authorList>
            <person name="Rinke C."/>
            <person name="Chuvochina M."/>
            <person name="Mussig A.J."/>
            <person name="Chaumeil P.-A."/>
            <person name="Waite D.W."/>
            <person name="Whitman W.B."/>
            <person name="Parks D.H."/>
            <person name="Hugenholtz P."/>
        </authorList>
    </citation>
    <scope>NUCLEOTIDE SEQUENCE</scope>
    <source>
        <strain evidence="10">UBA8853</strain>
    </source>
</reference>
<feature type="binding site" evidence="7">
    <location>
        <position position="135"/>
    </location>
    <ligand>
        <name>carbamoyl phosphate</name>
        <dbReference type="ChEBI" id="CHEBI:58228"/>
    </ligand>
</feature>
<dbReference type="Pfam" id="PF02729">
    <property type="entry name" value="OTCace_N"/>
    <property type="match status" value="1"/>
</dbReference>
<protein>
    <recommendedName>
        <fullName evidence="7">Aspartate carbamoyltransferase</fullName>
        <ecNumber evidence="7">2.1.3.2</ecNumber>
    </recommendedName>
    <alternativeName>
        <fullName evidence="7">Aspartate transcarbamylase</fullName>
        <shortName evidence="7">ATCase</shortName>
    </alternativeName>
</protein>
<feature type="binding site" evidence="7">
    <location>
        <position position="138"/>
    </location>
    <ligand>
        <name>carbamoyl phosphate</name>
        <dbReference type="ChEBI" id="CHEBI:58228"/>
    </ligand>
</feature>
<feature type="binding site" evidence="7">
    <location>
        <position position="168"/>
    </location>
    <ligand>
        <name>L-aspartate</name>
        <dbReference type="ChEBI" id="CHEBI:29991"/>
    </ligand>
</feature>
<feature type="binding site" evidence="7">
    <location>
        <position position="270"/>
    </location>
    <ligand>
        <name>carbamoyl phosphate</name>
        <dbReference type="ChEBI" id="CHEBI:58228"/>
    </ligand>
</feature>
<dbReference type="EMBL" id="DUJS01000004">
    <property type="protein sequence ID" value="HII70949.1"/>
    <property type="molecule type" value="Genomic_DNA"/>
</dbReference>
<dbReference type="GeneID" id="1478075"/>
<feature type="binding site" evidence="7">
    <location>
        <position position="269"/>
    </location>
    <ligand>
        <name>carbamoyl phosphate</name>
        <dbReference type="ChEBI" id="CHEBI:58228"/>
    </ligand>
</feature>
<dbReference type="GO" id="GO:0006520">
    <property type="term" value="P:amino acid metabolic process"/>
    <property type="evidence" value="ECO:0007669"/>
    <property type="project" value="InterPro"/>
</dbReference>
<dbReference type="FunFam" id="3.40.50.1370:FF:000002">
    <property type="entry name" value="Aspartate carbamoyltransferase 2"/>
    <property type="match status" value="1"/>
</dbReference>
<feature type="binding site" evidence="7">
    <location>
        <position position="57"/>
    </location>
    <ligand>
        <name>carbamoyl phosphate</name>
        <dbReference type="ChEBI" id="CHEBI:58228"/>
    </ligand>
</feature>
<dbReference type="InterPro" id="IPR002082">
    <property type="entry name" value="Asp_carbamoyltransf"/>
</dbReference>
<dbReference type="GO" id="GO:0016597">
    <property type="term" value="F:amino acid binding"/>
    <property type="evidence" value="ECO:0007669"/>
    <property type="project" value="InterPro"/>
</dbReference>
<dbReference type="SUPFAM" id="SSF53671">
    <property type="entry name" value="Aspartate/ornithine carbamoyltransferase"/>
    <property type="match status" value="1"/>
</dbReference>
<dbReference type="InterPro" id="IPR006131">
    <property type="entry name" value="Asp_carbamoyltransf_Asp/Orn-bd"/>
</dbReference>
<dbReference type="PRINTS" id="PR00100">
    <property type="entry name" value="AOTCASE"/>
</dbReference>
<dbReference type="Proteomes" id="UP000619545">
    <property type="component" value="Unassembled WGS sequence"/>
</dbReference>
<evidence type="ECO:0000256" key="6">
    <source>
        <dbReference type="ARBA" id="ARBA00048859"/>
    </source>
</evidence>
<feature type="binding site" evidence="7">
    <location>
        <position position="58"/>
    </location>
    <ligand>
        <name>carbamoyl phosphate</name>
        <dbReference type="ChEBI" id="CHEBI:58228"/>
    </ligand>
</feature>
<dbReference type="PANTHER" id="PTHR45753">
    <property type="entry name" value="ORNITHINE CARBAMOYLTRANSFERASE, MITOCHONDRIAL"/>
    <property type="match status" value="1"/>
</dbReference>
<gene>
    <name evidence="7 10" type="primary">pyrB</name>
    <name evidence="10" type="ORF">HA336_06950</name>
</gene>
<dbReference type="PANTHER" id="PTHR45753:SF6">
    <property type="entry name" value="ASPARTATE CARBAMOYLTRANSFERASE"/>
    <property type="match status" value="1"/>
</dbReference>
<organism evidence="10 11">
    <name type="scientific">Methanopyrus kandleri</name>
    <dbReference type="NCBI Taxonomy" id="2320"/>
    <lineage>
        <taxon>Archaea</taxon>
        <taxon>Methanobacteriati</taxon>
        <taxon>Methanobacteriota</taxon>
        <taxon>Methanomada group</taxon>
        <taxon>Methanopyri</taxon>
        <taxon>Methanopyrales</taxon>
        <taxon>Methanopyraceae</taxon>
        <taxon>Methanopyrus</taxon>
    </lineage>
</organism>
<dbReference type="PRINTS" id="PR00101">
    <property type="entry name" value="ATCASE"/>
</dbReference>
<dbReference type="EC" id="2.1.3.2" evidence="7"/>
<dbReference type="OMA" id="VLIMHPG"/>
<name>A0A832THW3_9EURY</name>
<evidence type="ECO:0000313" key="10">
    <source>
        <dbReference type="EMBL" id="HII70949.1"/>
    </source>
</evidence>
<feature type="binding site" evidence="7">
    <location>
        <position position="229"/>
    </location>
    <ligand>
        <name>L-aspartate</name>
        <dbReference type="ChEBI" id="CHEBI:29991"/>
    </ligand>
</feature>
<dbReference type="NCBIfam" id="NF002032">
    <property type="entry name" value="PRK00856.1"/>
    <property type="match status" value="1"/>
</dbReference>
<dbReference type="Gene3D" id="3.40.50.1370">
    <property type="entry name" value="Aspartate/ornithine carbamoyltransferase"/>
    <property type="match status" value="2"/>
</dbReference>
<dbReference type="AlphaFoldDB" id="A0A832THW3"/>
<dbReference type="UniPathway" id="UPA00070">
    <property type="reaction ID" value="UER00116"/>
</dbReference>
<keyword evidence="4 7" id="KW-0665">Pyrimidine biosynthesis</keyword>
<evidence type="ECO:0000259" key="8">
    <source>
        <dbReference type="Pfam" id="PF00185"/>
    </source>
</evidence>
<feature type="binding site" evidence="7">
    <location>
        <position position="107"/>
    </location>
    <ligand>
        <name>carbamoyl phosphate</name>
        <dbReference type="ChEBI" id="CHEBI:58228"/>
    </ligand>
</feature>
<accession>A0A832THW3</accession>
<comment type="catalytic activity">
    <reaction evidence="6 7">
        <text>carbamoyl phosphate + L-aspartate = N-carbamoyl-L-aspartate + phosphate + H(+)</text>
        <dbReference type="Rhea" id="RHEA:20013"/>
        <dbReference type="ChEBI" id="CHEBI:15378"/>
        <dbReference type="ChEBI" id="CHEBI:29991"/>
        <dbReference type="ChEBI" id="CHEBI:32814"/>
        <dbReference type="ChEBI" id="CHEBI:43474"/>
        <dbReference type="ChEBI" id="CHEBI:58228"/>
        <dbReference type="EC" id="2.1.3.2"/>
    </reaction>
</comment>
<comment type="pathway">
    <text evidence="1 7">Pyrimidine metabolism; UMP biosynthesis via de novo pathway; (S)-dihydroorotate from bicarbonate: step 2/3.</text>
</comment>
<evidence type="ECO:0000256" key="1">
    <source>
        <dbReference type="ARBA" id="ARBA00004852"/>
    </source>
</evidence>
<evidence type="ECO:0000256" key="7">
    <source>
        <dbReference type="HAMAP-Rule" id="MF_00001"/>
    </source>
</evidence>
<dbReference type="GO" id="GO:0006207">
    <property type="term" value="P:'de novo' pyrimidine nucleobase biosynthetic process"/>
    <property type="evidence" value="ECO:0007669"/>
    <property type="project" value="InterPro"/>
</dbReference>
<evidence type="ECO:0000256" key="4">
    <source>
        <dbReference type="ARBA" id="ARBA00022975"/>
    </source>
</evidence>
<comment type="similarity">
    <text evidence="2 7">Belongs to the aspartate/ornithine carbamoyltransferase superfamily. ATCase family.</text>
</comment>
<dbReference type="SMR" id="A0A832THW3"/>
<dbReference type="FunFam" id="3.40.50.1370:FF:000001">
    <property type="entry name" value="Aspartate carbamoyltransferase"/>
    <property type="match status" value="1"/>
</dbReference>
<evidence type="ECO:0000256" key="5">
    <source>
        <dbReference type="ARBA" id="ARBA00043884"/>
    </source>
</evidence>
<feature type="domain" description="Aspartate/ornithine carbamoyltransferase carbamoyl-P binding" evidence="9">
    <location>
        <begin position="7"/>
        <end position="147"/>
    </location>
</feature>
<keyword evidence="3 7" id="KW-0808">Transferase</keyword>
<dbReference type="InterPro" id="IPR006130">
    <property type="entry name" value="Asp/Orn_carbamoylTrfase"/>
</dbReference>
<dbReference type="Pfam" id="PF00185">
    <property type="entry name" value="OTCace"/>
    <property type="match status" value="1"/>
</dbReference>
<proteinExistence type="inferred from homology"/>
<comment type="subunit">
    <text evidence="7">Heterooligomer of catalytic and regulatory chains.</text>
</comment>
<dbReference type="GO" id="GO:0044205">
    <property type="term" value="P:'de novo' UMP biosynthetic process"/>
    <property type="evidence" value="ECO:0007669"/>
    <property type="project" value="UniProtKB-UniRule"/>
</dbReference>
<evidence type="ECO:0000259" key="9">
    <source>
        <dbReference type="Pfam" id="PF02729"/>
    </source>
</evidence>
<dbReference type="InterPro" id="IPR036901">
    <property type="entry name" value="Asp/Orn_carbamoylTrfase_sf"/>
</dbReference>
<feature type="binding site" evidence="7">
    <location>
        <position position="86"/>
    </location>
    <ligand>
        <name>L-aspartate</name>
        <dbReference type="ChEBI" id="CHEBI:29991"/>
    </ligand>
</feature>
<dbReference type="NCBIfam" id="TIGR00670">
    <property type="entry name" value="asp_carb_tr"/>
    <property type="match status" value="1"/>
</dbReference>
<evidence type="ECO:0000256" key="3">
    <source>
        <dbReference type="ARBA" id="ARBA00022679"/>
    </source>
</evidence>
<dbReference type="HAMAP" id="MF_00001">
    <property type="entry name" value="Asp_carb_tr"/>
    <property type="match status" value="1"/>
</dbReference>
<feature type="domain" description="Aspartate/ornithine carbamoyltransferase Asp/Orn-binding" evidence="8">
    <location>
        <begin position="155"/>
        <end position="304"/>
    </location>
</feature>
<dbReference type="GO" id="GO:0004070">
    <property type="term" value="F:aspartate carbamoyltransferase activity"/>
    <property type="evidence" value="ECO:0007669"/>
    <property type="project" value="UniProtKB-UniRule"/>
</dbReference>
<dbReference type="InterPro" id="IPR006132">
    <property type="entry name" value="Asp/Orn_carbamoyltranf_P-bd"/>
</dbReference>